<evidence type="ECO:0000256" key="12">
    <source>
        <dbReference type="HAMAP-Rule" id="MF_04001"/>
    </source>
</evidence>
<evidence type="ECO:0000256" key="4">
    <source>
        <dbReference type="ARBA" id="ARBA00022518"/>
    </source>
</evidence>
<feature type="domain" description="Papillomavirus E2 C-terminal" evidence="15">
    <location>
        <begin position="334"/>
        <end position="406"/>
    </location>
</feature>
<keyword evidence="11 12" id="KW-0804">Transcription</keyword>
<dbReference type="GO" id="GO:0006260">
    <property type="term" value="P:DNA replication"/>
    <property type="evidence" value="ECO:0007669"/>
    <property type="project" value="UniProtKB-KW"/>
</dbReference>
<feature type="compositionally biased region" description="Basic and acidic residues" evidence="13">
    <location>
        <begin position="308"/>
        <end position="319"/>
    </location>
</feature>
<gene>
    <name evidence="12" type="primary">E2</name>
</gene>
<dbReference type="Gene3D" id="1.10.287.30">
    <property type="entry name" value="E2 (early) protein, N terminal domain, subdomain 1"/>
    <property type="match status" value="1"/>
</dbReference>
<keyword evidence="9 12" id="KW-0238">DNA-binding</keyword>
<feature type="region of interest" description="DNA-binding domain" evidence="12">
    <location>
        <begin position="332"/>
        <end position="415"/>
    </location>
</feature>
<evidence type="ECO:0000256" key="13">
    <source>
        <dbReference type="SAM" id="MobiDB-lite"/>
    </source>
</evidence>
<dbReference type="GO" id="GO:0003677">
    <property type="term" value="F:DNA binding"/>
    <property type="evidence" value="ECO:0007669"/>
    <property type="project" value="UniProtKB-UniRule"/>
</dbReference>
<dbReference type="Proteomes" id="UP001242473">
    <property type="component" value="Segment"/>
</dbReference>
<evidence type="ECO:0000256" key="9">
    <source>
        <dbReference type="ARBA" id="ARBA00023125"/>
    </source>
</evidence>
<feature type="compositionally biased region" description="Low complexity" evidence="13">
    <location>
        <begin position="279"/>
        <end position="294"/>
    </location>
</feature>
<feature type="region of interest" description="Disordered" evidence="13">
    <location>
        <begin position="198"/>
        <end position="319"/>
    </location>
</feature>
<evidence type="ECO:0000256" key="5">
    <source>
        <dbReference type="ARBA" id="ARBA00022553"/>
    </source>
</evidence>
<dbReference type="SUPFAM" id="SSF54957">
    <property type="entry name" value="Viral DNA-binding domain"/>
    <property type="match status" value="1"/>
</dbReference>
<dbReference type="InterPro" id="IPR042504">
    <property type="entry name" value="Regulatory_protein_E2_N_2"/>
</dbReference>
<protein>
    <recommendedName>
        <fullName evidence="12">Regulatory protein E2</fullName>
    </recommendedName>
</protein>
<evidence type="ECO:0000259" key="14">
    <source>
        <dbReference type="Pfam" id="PF00508"/>
    </source>
</evidence>
<dbReference type="SUPFAM" id="SSF51332">
    <property type="entry name" value="E2 regulatory, transactivation domain"/>
    <property type="match status" value="1"/>
</dbReference>
<dbReference type="Gene3D" id="2.170.200.10">
    <property type="entry name" value="Papillomavirus E2 early protein domain"/>
    <property type="match status" value="1"/>
</dbReference>
<dbReference type="InterPro" id="IPR035975">
    <property type="entry name" value="E2/EBNA1_C_sf"/>
</dbReference>
<sequence>MMEENLSSRLESLQTKILDLYEKDSTDINDHIELWHTIRQEQVLLFYARRNGINRLLGVPVPSLQSAEVSAKDAIEVETFLKSLARSEYGLETWTLQQTSKERLRADPANTFKKEGDQVTVIFDNDEDNEAEYTIWGFVYYQGDDDVWHKTGSFVNHQGIFYFNEDGEEIYYVDFEEEAEKYSSTASWTVRYHNNEFIDDSSSSVPADSTTSAVRGASIHTPQRKRGRSQSPQAGEEAPPQAENPPAGRRGRSRSPLHRQPRSSTAGVVIRRRGQQGERQPSQPSTSTPSSTTGRRGRVLRPPSASEVGERHTTVEGRSHSRLLQLLREARDPPILGFSGNLNSLKCYRYRLNRDYRHLFDNVSTTWRWTTKGRGRCEGGSIILKFKSVSQRDEFLRNVSFPQVLSPFIGTAVGL</sequence>
<keyword evidence="8 12" id="KW-0805">Transcription regulation</keyword>
<evidence type="ECO:0000259" key="15">
    <source>
        <dbReference type="Pfam" id="PF00511"/>
    </source>
</evidence>
<comment type="function">
    <text evidence="12">Plays a role in the initiation of viral DNA replication. A dimer of E2 interacts with a dimer of E1 in order to improve specificity of E1 DNA binding activity. Once the complex recognizes and binds DNA at specific sites, the E2 dimer is removed from DNA. E2 also regulates viral transcription through binding to the E2RE response element (5'-ACCNNNNNNGGT-3') present in multiple copies in the regulatory regions of the viral genome. Activates or represses transcription depending on E2RE's position with regards to proximal promoter elements including the TATA-box. Repression occurs by sterically hindering the assembly of the transcription initiation complex.</text>
</comment>
<reference evidence="16" key="1">
    <citation type="journal article" date="2020" name="Viruses">
        <title>A Preliminary Study of the Virome of the South American Free-Tailed Bats (Tadarida brasiliensis) and Identification of Two Novel Mammalian Viruses.</title>
        <authorList>
            <person name="Bolatti E.M."/>
            <person name="Zorec T.M."/>
            <person name="Montani M.E."/>
            <person name="Hosnjak L."/>
            <person name="Chouhy D."/>
            <person name="Viarengo G."/>
            <person name="Casal P.E."/>
            <person name="Barquez R.M."/>
            <person name="Poljak M."/>
            <person name="Giri A.A."/>
        </authorList>
    </citation>
    <scope>NUCLEOTIDE SEQUENCE</scope>
</reference>
<dbReference type="Gene3D" id="3.30.70.330">
    <property type="match status" value="1"/>
</dbReference>
<feature type="domain" description="Papillomavirus E2 N-terminal" evidence="14">
    <location>
        <begin position="4"/>
        <end position="197"/>
    </location>
</feature>
<dbReference type="GO" id="GO:0039693">
    <property type="term" value="P:viral DNA genome replication"/>
    <property type="evidence" value="ECO:0007669"/>
    <property type="project" value="UniProtKB-UniRule"/>
</dbReference>
<dbReference type="GO" id="GO:0006275">
    <property type="term" value="P:regulation of DNA replication"/>
    <property type="evidence" value="ECO:0007669"/>
    <property type="project" value="UniProtKB-UniRule"/>
</dbReference>
<dbReference type="GO" id="GO:0042025">
    <property type="term" value="C:host cell nucleus"/>
    <property type="evidence" value="ECO:0007669"/>
    <property type="project" value="UniProtKB-SubCell"/>
</dbReference>
<dbReference type="GO" id="GO:0006351">
    <property type="term" value="P:DNA-templated transcription"/>
    <property type="evidence" value="ECO:0007669"/>
    <property type="project" value="UniProtKB-UniRule"/>
</dbReference>
<proteinExistence type="inferred from homology"/>
<evidence type="ECO:0000256" key="7">
    <source>
        <dbReference type="ARBA" id="ARBA00022705"/>
    </source>
</evidence>
<dbReference type="InterPro" id="IPR000427">
    <property type="entry name" value="Papillomavirus_E2_C"/>
</dbReference>
<evidence type="ECO:0000313" key="16">
    <source>
        <dbReference type="EMBL" id="QGF19308.1"/>
    </source>
</evidence>
<evidence type="ECO:0000256" key="3">
    <source>
        <dbReference type="ARBA" id="ARBA00022491"/>
    </source>
</evidence>
<dbReference type="InterPro" id="IPR036050">
    <property type="entry name" value="Regulatory_protein_E2_N"/>
</dbReference>
<comment type="subunit">
    <text evidence="12">Binds DNA as homodimer. Interacts with protein E1; this interaction greatly increases E1 DNA-binding activity. Interacts with protein L1; this interaction enhances E2-dependent replication and transcription activation. Interacts with protein L2; this interaction inhibits E2 transcriptional activity but not DNA replication function E2. Interacts with protein E7; this interaction inhibits E7 oncogenic activity. Interacts with host TAF1; this interaction modulates E2-dependent transcriptional regulation. Interacts with host BRD4; this interaction mediates E2 transcriptional activation function. Additionally, the interaction with host BRD4 on mitotic chromosomes mediates tethering of the viral genome. Interacts with host TOPBP1; this interaction is required for optimal viral DNA replication.</text>
</comment>
<comment type="similarity">
    <text evidence="2">Belongs to the papillomaviridae E8^E2C protein family.</text>
</comment>
<dbReference type="EMBL" id="MN329804">
    <property type="protein sequence ID" value="QGF19308.1"/>
    <property type="molecule type" value="Genomic_DNA"/>
</dbReference>
<comment type="subcellular location">
    <subcellularLocation>
        <location evidence="1 12">Host nucleus</location>
    </subcellularLocation>
</comment>
<evidence type="ECO:0000256" key="10">
    <source>
        <dbReference type="ARBA" id="ARBA00023159"/>
    </source>
</evidence>
<name>A0A5Q2F266_9PAPI</name>
<keyword evidence="7 12" id="KW-0235">DNA replication</keyword>
<keyword evidence="10 12" id="KW-0010">Activator</keyword>
<dbReference type="InterPro" id="IPR001866">
    <property type="entry name" value="PPV_E2_N"/>
</dbReference>
<keyword evidence="4 12" id="KW-0244">Early protein</keyword>
<keyword evidence="3 12" id="KW-0678">Repressor</keyword>
<evidence type="ECO:0000256" key="6">
    <source>
        <dbReference type="ARBA" id="ARBA00022562"/>
    </source>
</evidence>
<evidence type="ECO:0000256" key="8">
    <source>
        <dbReference type="ARBA" id="ARBA00023015"/>
    </source>
</evidence>
<accession>A0A5Q2F266</accession>
<dbReference type="InterPro" id="IPR033668">
    <property type="entry name" value="Reg_prot_E2"/>
</dbReference>
<evidence type="ECO:0000256" key="1">
    <source>
        <dbReference type="ARBA" id="ARBA00004147"/>
    </source>
</evidence>
<feature type="compositionally biased region" description="Low complexity" evidence="13">
    <location>
        <begin position="200"/>
        <end position="214"/>
    </location>
</feature>
<dbReference type="Pfam" id="PF00511">
    <property type="entry name" value="PPV_E2_C"/>
    <property type="match status" value="1"/>
</dbReference>
<dbReference type="InterPro" id="IPR042503">
    <property type="entry name" value="Regulatory_protein_E2_N_1"/>
</dbReference>
<dbReference type="GO" id="GO:0000166">
    <property type="term" value="F:nucleotide binding"/>
    <property type="evidence" value="ECO:0007669"/>
    <property type="project" value="UniProtKB-UniRule"/>
</dbReference>
<comment type="similarity">
    <text evidence="12">Belongs to the papillomaviridae E2 protein family.</text>
</comment>
<dbReference type="HAMAP" id="MF_04001">
    <property type="entry name" value="PPV_E2"/>
    <property type="match status" value="1"/>
</dbReference>
<comment type="caution">
    <text evidence="12">Lacks conserved residue(s) required for the propagation of feature annotation.</text>
</comment>
<comment type="PTM">
    <text evidence="12">Phosphorylated.</text>
</comment>
<keyword evidence="6 12" id="KW-1048">Host nucleus</keyword>
<evidence type="ECO:0000256" key="2">
    <source>
        <dbReference type="ARBA" id="ARBA00007794"/>
    </source>
</evidence>
<evidence type="ECO:0000256" key="11">
    <source>
        <dbReference type="ARBA" id="ARBA00023163"/>
    </source>
</evidence>
<dbReference type="Pfam" id="PF00508">
    <property type="entry name" value="PPV_E2_N"/>
    <property type="match status" value="1"/>
</dbReference>
<dbReference type="InterPro" id="IPR012677">
    <property type="entry name" value="Nucleotide-bd_a/b_plait_sf"/>
</dbReference>
<organism evidence="16 17">
    <name type="scientific">Tadarida brasiliensis papillomavirus 1</name>
    <dbReference type="NCBI Taxonomy" id="2664215"/>
    <lineage>
        <taxon>Viruses</taxon>
        <taxon>Monodnaviria</taxon>
        <taxon>Shotokuvirae</taxon>
        <taxon>Cossaviricota</taxon>
        <taxon>Papovaviricetes</taxon>
        <taxon>Zurhausenvirales</taxon>
        <taxon>Papillomaviridae</taxon>
    </lineage>
</organism>
<keyword evidence="5 12" id="KW-0597">Phosphoprotein</keyword>
<evidence type="ECO:0000313" key="17">
    <source>
        <dbReference type="Proteomes" id="UP001242473"/>
    </source>
</evidence>
<feature type="compositionally biased region" description="Basic residues" evidence="13">
    <location>
        <begin position="249"/>
        <end position="261"/>
    </location>
</feature>
<dbReference type="GO" id="GO:0003700">
    <property type="term" value="F:DNA-binding transcription factor activity"/>
    <property type="evidence" value="ECO:0007669"/>
    <property type="project" value="UniProtKB-UniRule"/>
</dbReference>
<feature type="compositionally biased region" description="Low complexity" evidence="13">
    <location>
        <begin position="232"/>
        <end position="248"/>
    </location>
</feature>